<dbReference type="OrthoDB" id="2199395at2"/>
<evidence type="ECO:0008006" key="5">
    <source>
        <dbReference type="Google" id="ProtNLM"/>
    </source>
</evidence>
<organism evidence="2">
    <name type="scientific">Candidatus Enterococcus dunnyi</name>
    <dbReference type="NCBI Taxonomy" id="1834192"/>
    <lineage>
        <taxon>Bacteria</taxon>
        <taxon>Bacillati</taxon>
        <taxon>Bacillota</taxon>
        <taxon>Bacilli</taxon>
        <taxon>Lactobacillales</taxon>
        <taxon>Enterococcaceae</taxon>
        <taxon>Enterococcus</taxon>
    </lineage>
</organism>
<reference evidence="3" key="3">
    <citation type="submission" date="2024-03" db="EMBL/GenBank/DDBJ databases">
        <title>The Genome Sequence of Enterococcus sp. DIV0238c.</title>
        <authorList>
            <consortium name="The Broad Institute Genomics Platform"/>
            <consortium name="The Broad Institute Microbial Omics Core"/>
            <consortium name="The Broad Institute Genomic Center for Infectious Diseases"/>
            <person name="Earl A."/>
            <person name="Manson A."/>
            <person name="Gilmore M."/>
            <person name="Schwartman J."/>
            <person name="Shea T."/>
            <person name="Abouelleil A."/>
            <person name="Cao P."/>
            <person name="Chapman S."/>
            <person name="Cusick C."/>
            <person name="Young S."/>
            <person name="Neafsey D."/>
            <person name="Nusbaum C."/>
            <person name="Birren B."/>
        </authorList>
    </citation>
    <scope>NUCLEOTIDE SEQUENCE</scope>
    <source>
        <strain evidence="3">9D6_DIV0238</strain>
    </source>
</reference>
<dbReference type="EMBL" id="CP147246">
    <property type="protein sequence ID" value="WYJ93788.1"/>
    <property type="molecule type" value="Genomic_DNA"/>
</dbReference>
<proteinExistence type="predicted"/>
<dbReference type="AlphaFoldDB" id="A0A200J8V4"/>
<name>A0A200J8V4_9ENTE</name>
<dbReference type="RefSeq" id="WP_087640895.1">
    <property type="nucleotide sequence ID" value="NZ_CP147246.1"/>
</dbReference>
<reference evidence="2" key="1">
    <citation type="submission" date="2017-05" db="EMBL/GenBank/DDBJ databases">
        <title>The Genome Sequence of Enterococcus sp. 9D6_DIV0238.</title>
        <authorList>
            <consortium name="The Broad Institute Genomics Platform"/>
            <consortium name="The Broad Institute Genomic Center for Infectious Diseases"/>
            <person name="Earl A."/>
            <person name="Manson A."/>
            <person name="Schwartman J."/>
            <person name="Gilmore M."/>
            <person name="Abouelleil A."/>
            <person name="Cao P."/>
            <person name="Chapman S."/>
            <person name="Cusick C."/>
            <person name="Shea T."/>
            <person name="Young S."/>
            <person name="Neafsey D."/>
            <person name="Nusbaum C."/>
            <person name="Birren B."/>
        </authorList>
    </citation>
    <scope>NUCLEOTIDE SEQUENCE [LARGE SCALE GENOMIC DNA]</scope>
    <source>
        <strain evidence="2">9D6_DIV0238</strain>
    </source>
</reference>
<keyword evidence="1" id="KW-0732">Signal</keyword>
<accession>A0A200J8V4</accession>
<reference evidence="3" key="2">
    <citation type="submission" date="2017-05" db="EMBL/GenBank/DDBJ databases">
        <authorList>
            <consortium name="The Broad Institute Genomics Platform"/>
            <consortium name="The Broad Institute Genomic Center for Infectious Diseases"/>
            <person name="Earl A."/>
            <person name="Manson A."/>
            <person name="Schwartman J."/>
            <person name="Gilmore M."/>
            <person name="Abouelleil A."/>
            <person name="Cao P."/>
            <person name="Chapman S."/>
            <person name="Cusick C."/>
            <person name="Shea T."/>
            <person name="Young S."/>
            <person name="Neafsey D."/>
            <person name="Nusbaum C."/>
            <person name="Birren B."/>
        </authorList>
    </citation>
    <scope>NUCLEOTIDE SEQUENCE</scope>
    <source>
        <strain evidence="3">9D6_DIV0238</strain>
    </source>
</reference>
<feature type="signal peptide" evidence="1">
    <location>
        <begin position="1"/>
        <end position="26"/>
    </location>
</feature>
<feature type="chain" id="PRO_5039297143" description="Alternate signal-mediated exported protein" evidence="1">
    <location>
        <begin position="27"/>
        <end position="415"/>
    </location>
</feature>
<dbReference type="EMBL" id="NIBQ01000002">
    <property type="protein sequence ID" value="OUZ33080.1"/>
    <property type="molecule type" value="Genomic_DNA"/>
</dbReference>
<evidence type="ECO:0000313" key="3">
    <source>
        <dbReference type="EMBL" id="WYJ93788.1"/>
    </source>
</evidence>
<evidence type="ECO:0000256" key="1">
    <source>
        <dbReference type="SAM" id="SignalP"/>
    </source>
</evidence>
<evidence type="ECO:0000313" key="2">
    <source>
        <dbReference type="EMBL" id="OUZ33080.1"/>
    </source>
</evidence>
<protein>
    <recommendedName>
        <fullName evidence="5">Alternate signal-mediated exported protein</fullName>
    </recommendedName>
</protein>
<dbReference type="Proteomes" id="UP000196151">
    <property type="component" value="Chromosome"/>
</dbReference>
<sequence length="415" mass="43905">MKKNKKKKLVAAALLALLAAGAGTFAWINSQDQRINRVKTAAIKDGSVSVEELWNPKPIVPGTDATKEVAVTNSGNTPVFVRVSYEEVLNYLTEKGAVTNRTEGWKKSATPAMSDDVPVEFDGEKYTVAGSGYTDVTGKVKDSQGAALPTGVKVYAKGSVTKDPVTGDENTTFSYSAFFEYSSGKFQAMTTDISVKSGNTVGSSAEDWEFVMNKAEYSVYKGGYSNNVANWAASTLEGASAEATAAKASLLGSAGKKYDVDYDYKATSLGLTSIPAAAPATAAEQIPTASSDKKGVQADKAALGISGIHIEYGTDMTVTTALANNKWAYNKEDGYFYFTSPINSGATTPHLLKKLVFTNAIGTEYTNATYDLIVKMEAIQATKEALIDTTGWSLQGADGSETKTITEYLAGQAAS</sequence>
<keyword evidence="4" id="KW-1185">Reference proteome</keyword>
<gene>
    <name evidence="3" type="ORF">A5889_001290</name>
    <name evidence="2" type="ORF">A5889_001789</name>
</gene>
<evidence type="ECO:0000313" key="4">
    <source>
        <dbReference type="Proteomes" id="UP000196151"/>
    </source>
</evidence>